<dbReference type="Pfam" id="PF00486">
    <property type="entry name" value="Trans_reg_C"/>
    <property type="match status" value="1"/>
</dbReference>
<keyword evidence="4 7" id="KW-0238">DNA-binding</keyword>
<feature type="modified residue" description="4-aspartylphosphate" evidence="6">
    <location>
        <position position="51"/>
    </location>
</feature>
<evidence type="ECO:0000256" key="3">
    <source>
        <dbReference type="ARBA" id="ARBA00023015"/>
    </source>
</evidence>
<evidence type="ECO:0000256" key="7">
    <source>
        <dbReference type="PROSITE-ProRule" id="PRU01091"/>
    </source>
</evidence>
<evidence type="ECO:0000259" key="8">
    <source>
        <dbReference type="PROSITE" id="PS50110"/>
    </source>
</evidence>
<evidence type="ECO:0000256" key="4">
    <source>
        <dbReference type="ARBA" id="ARBA00023125"/>
    </source>
</evidence>
<keyword evidence="2" id="KW-0902">Two-component regulatory system</keyword>
<sequence>MRILVVDDEIHFADGLRRGLEAEGFSVDLAHNGVDGLWRAREVRYDAIVLDVMMPGLDGYTVCRTLREEENWTPILMLTAKDGPWDQVDGLDLGADDYVVKPTEHVVLMARLRALVRRGRPERPTVLEVGDLVVDPATREVRRGSTPITLTAREFAVLLYLAREAGAVRSKAEILASVWDDDFDGDANIVEVYVAHLRAKLDRPFGLDTIQTVRGAGYRLVPRG</sequence>
<dbReference type="PANTHER" id="PTHR48111:SF36">
    <property type="entry name" value="TRANSCRIPTIONAL REGULATORY PROTEIN CUTR"/>
    <property type="match status" value="1"/>
</dbReference>
<dbReference type="KEGG" id="git:C6V83_01555"/>
<evidence type="ECO:0000313" key="10">
    <source>
        <dbReference type="EMBL" id="AVM01932.1"/>
    </source>
</evidence>
<feature type="domain" description="OmpR/PhoB-type" evidence="9">
    <location>
        <begin position="124"/>
        <end position="222"/>
    </location>
</feature>
<dbReference type="PROSITE" id="PS51755">
    <property type="entry name" value="OMPR_PHOB"/>
    <property type="match status" value="1"/>
</dbReference>
<dbReference type="RefSeq" id="WP_105943635.1">
    <property type="nucleotide sequence ID" value="NZ_CP027433.1"/>
</dbReference>
<keyword evidence="11" id="KW-1185">Reference proteome</keyword>
<dbReference type="Gene3D" id="3.40.50.2300">
    <property type="match status" value="1"/>
</dbReference>
<protein>
    <submittedName>
        <fullName evidence="10">DNA-binding response regulator</fullName>
    </submittedName>
</protein>
<dbReference type="InterPro" id="IPR016032">
    <property type="entry name" value="Sig_transdc_resp-reg_C-effctor"/>
</dbReference>
<evidence type="ECO:0000256" key="1">
    <source>
        <dbReference type="ARBA" id="ARBA00022553"/>
    </source>
</evidence>
<dbReference type="FunFam" id="1.10.10.10:FF:000005">
    <property type="entry name" value="Two-component system response regulator"/>
    <property type="match status" value="1"/>
</dbReference>
<evidence type="ECO:0000256" key="2">
    <source>
        <dbReference type="ARBA" id="ARBA00023012"/>
    </source>
</evidence>
<name>A0A2S0KJR5_9ACTN</name>
<feature type="DNA-binding region" description="OmpR/PhoB-type" evidence="7">
    <location>
        <begin position="124"/>
        <end position="222"/>
    </location>
</feature>
<dbReference type="SUPFAM" id="SSF46894">
    <property type="entry name" value="C-terminal effector domain of the bipartite response regulators"/>
    <property type="match status" value="1"/>
</dbReference>
<dbReference type="Gene3D" id="1.10.10.10">
    <property type="entry name" value="Winged helix-like DNA-binding domain superfamily/Winged helix DNA-binding domain"/>
    <property type="match status" value="1"/>
</dbReference>
<keyword evidence="1 6" id="KW-0597">Phosphoprotein</keyword>
<gene>
    <name evidence="10" type="ORF">C6V83_01555</name>
</gene>
<organism evidence="10 11">
    <name type="scientific">Gordonia iterans</name>
    <dbReference type="NCBI Taxonomy" id="1004901"/>
    <lineage>
        <taxon>Bacteria</taxon>
        <taxon>Bacillati</taxon>
        <taxon>Actinomycetota</taxon>
        <taxon>Actinomycetes</taxon>
        <taxon>Mycobacteriales</taxon>
        <taxon>Gordoniaceae</taxon>
        <taxon>Gordonia</taxon>
    </lineage>
</organism>
<dbReference type="CDD" id="cd00383">
    <property type="entry name" value="trans_reg_C"/>
    <property type="match status" value="1"/>
</dbReference>
<evidence type="ECO:0000259" key="9">
    <source>
        <dbReference type="PROSITE" id="PS51755"/>
    </source>
</evidence>
<dbReference type="InterPro" id="IPR011006">
    <property type="entry name" value="CheY-like_superfamily"/>
</dbReference>
<dbReference type="GO" id="GO:0006355">
    <property type="term" value="P:regulation of DNA-templated transcription"/>
    <property type="evidence" value="ECO:0007669"/>
    <property type="project" value="InterPro"/>
</dbReference>
<dbReference type="PROSITE" id="PS50110">
    <property type="entry name" value="RESPONSE_REGULATORY"/>
    <property type="match status" value="1"/>
</dbReference>
<keyword evidence="3" id="KW-0805">Transcription regulation</keyword>
<dbReference type="Gene3D" id="6.10.250.690">
    <property type="match status" value="1"/>
</dbReference>
<dbReference type="Pfam" id="PF00072">
    <property type="entry name" value="Response_reg"/>
    <property type="match status" value="1"/>
</dbReference>
<dbReference type="PANTHER" id="PTHR48111">
    <property type="entry name" value="REGULATOR OF RPOS"/>
    <property type="match status" value="1"/>
</dbReference>
<dbReference type="GO" id="GO:0000156">
    <property type="term" value="F:phosphorelay response regulator activity"/>
    <property type="evidence" value="ECO:0007669"/>
    <property type="project" value="TreeGrafter"/>
</dbReference>
<dbReference type="AlphaFoldDB" id="A0A2S0KJR5"/>
<dbReference type="FunFam" id="3.40.50.2300:FF:000001">
    <property type="entry name" value="DNA-binding response regulator PhoB"/>
    <property type="match status" value="1"/>
</dbReference>
<dbReference type="OrthoDB" id="5242569at2"/>
<reference evidence="10 11" key="1">
    <citation type="submission" date="2018-03" db="EMBL/GenBank/DDBJ databases">
        <title>Characteristics and genome of n-alkane degrading marine bacteria Gordonia iterans isolated from crude oil contaminated in Tae-an, South Korea.</title>
        <authorList>
            <person name="Lee S.-S."/>
            <person name="Kim H."/>
        </authorList>
    </citation>
    <scope>NUCLEOTIDE SEQUENCE [LARGE SCALE GENOMIC DNA]</scope>
    <source>
        <strain evidence="10 11">Co17</strain>
    </source>
</reference>
<dbReference type="InterPro" id="IPR001789">
    <property type="entry name" value="Sig_transdc_resp-reg_receiver"/>
</dbReference>
<evidence type="ECO:0000313" key="11">
    <source>
        <dbReference type="Proteomes" id="UP000239814"/>
    </source>
</evidence>
<evidence type="ECO:0000256" key="6">
    <source>
        <dbReference type="PROSITE-ProRule" id="PRU00169"/>
    </source>
</evidence>
<dbReference type="InterPro" id="IPR039420">
    <property type="entry name" value="WalR-like"/>
</dbReference>
<dbReference type="InterPro" id="IPR036388">
    <property type="entry name" value="WH-like_DNA-bd_sf"/>
</dbReference>
<dbReference type="EMBL" id="CP027433">
    <property type="protein sequence ID" value="AVM01932.1"/>
    <property type="molecule type" value="Genomic_DNA"/>
</dbReference>
<dbReference type="Proteomes" id="UP000239814">
    <property type="component" value="Chromosome"/>
</dbReference>
<feature type="domain" description="Response regulatory" evidence="8">
    <location>
        <begin position="2"/>
        <end position="116"/>
    </location>
</feature>
<keyword evidence="5" id="KW-0804">Transcription</keyword>
<accession>A0A2S0KJR5</accession>
<dbReference type="SMART" id="SM00448">
    <property type="entry name" value="REC"/>
    <property type="match status" value="1"/>
</dbReference>
<dbReference type="SUPFAM" id="SSF52172">
    <property type="entry name" value="CheY-like"/>
    <property type="match status" value="1"/>
</dbReference>
<dbReference type="GO" id="GO:0000976">
    <property type="term" value="F:transcription cis-regulatory region binding"/>
    <property type="evidence" value="ECO:0007669"/>
    <property type="project" value="TreeGrafter"/>
</dbReference>
<evidence type="ECO:0000256" key="5">
    <source>
        <dbReference type="ARBA" id="ARBA00023163"/>
    </source>
</evidence>
<dbReference type="InterPro" id="IPR001867">
    <property type="entry name" value="OmpR/PhoB-type_DNA-bd"/>
</dbReference>
<proteinExistence type="predicted"/>
<dbReference type="GO" id="GO:0032993">
    <property type="term" value="C:protein-DNA complex"/>
    <property type="evidence" value="ECO:0007669"/>
    <property type="project" value="TreeGrafter"/>
</dbReference>
<dbReference type="GO" id="GO:0005829">
    <property type="term" value="C:cytosol"/>
    <property type="evidence" value="ECO:0007669"/>
    <property type="project" value="TreeGrafter"/>
</dbReference>
<dbReference type="SMART" id="SM00862">
    <property type="entry name" value="Trans_reg_C"/>
    <property type="match status" value="1"/>
</dbReference>
<dbReference type="CDD" id="cd19935">
    <property type="entry name" value="REC_OmpR_CusR-like"/>
    <property type="match status" value="1"/>
</dbReference>